<dbReference type="Proteomes" id="UP000285575">
    <property type="component" value="Unassembled WGS sequence"/>
</dbReference>
<organism evidence="4 5">
    <name type="scientific">Rubrivivax rivuli</name>
    <dbReference type="NCBI Taxonomy" id="1862385"/>
    <lineage>
        <taxon>Bacteria</taxon>
        <taxon>Pseudomonadati</taxon>
        <taxon>Pseudomonadota</taxon>
        <taxon>Betaproteobacteria</taxon>
        <taxon>Burkholderiales</taxon>
        <taxon>Sphaerotilaceae</taxon>
        <taxon>Rubrivivax</taxon>
    </lineage>
</organism>
<feature type="domain" description="N-acetyltransferase" evidence="3">
    <location>
        <begin position="28"/>
        <end position="176"/>
    </location>
</feature>
<comment type="caution">
    <text evidence="4">The sequence shown here is derived from an EMBL/GenBank/DDBJ whole genome shotgun (WGS) entry which is preliminary data.</text>
</comment>
<accession>A0A437RLN5</accession>
<dbReference type="PROSITE" id="PS51186">
    <property type="entry name" value="GNAT"/>
    <property type="match status" value="1"/>
</dbReference>
<reference evidence="4 5" key="1">
    <citation type="submission" date="2019-01" db="EMBL/GenBank/DDBJ databases">
        <authorList>
            <person name="Chen W.-M."/>
        </authorList>
    </citation>
    <scope>NUCLEOTIDE SEQUENCE [LARGE SCALE GENOMIC DNA]</scope>
    <source>
        <strain evidence="4 5">KYPY4</strain>
    </source>
</reference>
<evidence type="ECO:0000313" key="5">
    <source>
        <dbReference type="Proteomes" id="UP000285575"/>
    </source>
</evidence>
<dbReference type="AlphaFoldDB" id="A0A437RLN5"/>
<keyword evidence="2" id="KW-0012">Acyltransferase</keyword>
<dbReference type="OrthoDB" id="9799092at2"/>
<dbReference type="GO" id="GO:0016747">
    <property type="term" value="F:acyltransferase activity, transferring groups other than amino-acyl groups"/>
    <property type="evidence" value="ECO:0007669"/>
    <property type="project" value="InterPro"/>
</dbReference>
<dbReference type="Pfam" id="PF00583">
    <property type="entry name" value="Acetyltransf_1"/>
    <property type="match status" value="1"/>
</dbReference>
<keyword evidence="1 4" id="KW-0808">Transferase</keyword>
<dbReference type="InterPro" id="IPR050832">
    <property type="entry name" value="Bact_Acetyltransf"/>
</dbReference>
<proteinExistence type="predicted"/>
<protein>
    <submittedName>
        <fullName evidence="4">GNAT family N-acetyltransferase</fullName>
    </submittedName>
</protein>
<gene>
    <name evidence="4" type="ORF">EOE66_08315</name>
</gene>
<dbReference type="InterPro" id="IPR016181">
    <property type="entry name" value="Acyl_CoA_acyltransferase"/>
</dbReference>
<dbReference type="EMBL" id="SACR01000002">
    <property type="protein sequence ID" value="RVU47721.1"/>
    <property type="molecule type" value="Genomic_DNA"/>
</dbReference>
<name>A0A437RLN5_9BURK</name>
<evidence type="ECO:0000256" key="2">
    <source>
        <dbReference type="ARBA" id="ARBA00023315"/>
    </source>
</evidence>
<sequence length="176" mass="18576">MAVSGRPRRFVLAARVGPRGVTAPPPDTTVRPPTPADTEALARLMHAAYAGTIDDKGETLDDTRAVVAQYFAGEFGPPMPSVSEVTERAGEPLAATLLTQWWGGPFVAFMITAPQAQRQGLARAGLTRALNRLAAGDEPWLRLVVTEGNARAETLYASLGFVPAPVPPFDGEAAQA</sequence>
<evidence type="ECO:0000259" key="3">
    <source>
        <dbReference type="PROSITE" id="PS51186"/>
    </source>
</evidence>
<evidence type="ECO:0000313" key="4">
    <source>
        <dbReference type="EMBL" id="RVU47721.1"/>
    </source>
</evidence>
<dbReference type="Gene3D" id="3.40.630.30">
    <property type="match status" value="1"/>
</dbReference>
<dbReference type="InterPro" id="IPR000182">
    <property type="entry name" value="GNAT_dom"/>
</dbReference>
<dbReference type="SUPFAM" id="SSF55729">
    <property type="entry name" value="Acyl-CoA N-acyltransferases (Nat)"/>
    <property type="match status" value="1"/>
</dbReference>
<dbReference type="CDD" id="cd04301">
    <property type="entry name" value="NAT_SF"/>
    <property type="match status" value="1"/>
</dbReference>
<dbReference type="PANTHER" id="PTHR43877">
    <property type="entry name" value="AMINOALKYLPHOSPHONATE N-ACETYLTRANSFERASE-RELATED-RELATED"/>
    <property type="match status" value="1"/>
</dbReference>
<evidence type="ECO:0000256" key="1">
    <source>
        <dbReference type="ARBA" id="ARBA00022679"/>
    </source>
</evidence>
<keyword evidence="5" id="KW-1185">Reference proteome</keyword>